<protein>
    <recommendedName>
        <fullName evidence="1">Methyltransferase small domain-containing protein</fullName>
    </recommendedName>
</protein>
<gene>
    <name evidence="2" type="ORF">S01H4_58322</name>
</gene>
<dbReference type="EMBL" id="BART01034054">
    <property type="protein sequence ID" value="GAH13988.1"/>
    <property type="molecule type" value="Genomic_DNA"/>
</dbReference>
<proteinExistence type="predicted"/>
<evidence type="ECO:0000259" key="1">
    <source>
        <dbReference type="Pfam" id="PF05175"/>
    </source>
</evidence>
<dbReference type="Gene3D" id="3.40.50.150">
    <property type="entry name" value="Vaccinia Virus protein VP39"/>
    <property type="match status" value="1"/>
</dbReference>
<accession>X1EZK5</accession>
<evidence type="ECO:0000313" key="2">
    <source>
        <dbReference type="EMBL" id="GAH13988.1"/>
    </source>
</evidence>
<reference evidence="2" key="1">
    <citation type="journal article" date="2014" name="Front. Microbiol.">
        <title>High frequency of phylogenetically diverse reductive dehalogenase-homologous genes in deep subseafloor sedimentary metagenomes.</title>
        <authorList>
            <person name="Kawai M."/>
            <person name="Futagami T."/>
            <person name="Toyoda A."/>
            <person name="Takaki Y."/>
            <person name="Nishi S."/>
            <person name="Hori S."/>
            <person name="Arai W."/>
            <person name="Tsubouchi T."/>
            <person name="Morono Y."/>
            <person name="Uchiyama I."/>
            <person name="Ito T."/>
            <person name="Fujiyama A."/>
            <person name="Inagaki F."/>
            <person name="Takami H."/>
        </authorList>
    </citation>
    <scope>NUCLEOTIDE SEQUENCE</scope>
    <source>
        <strain evidence="2">Expedition CK06-06</strain>
    </source>
</reference>
<dbReference type="InterPro" id="IPR029063">
    <property type="entry name" value="SAM-dependent_MTases_sf"/>
</dbReference>
<name>X1EZK5_9ZZZZ</name>
<dbReference type="AlphaFoldDB" id="X1EZK5"/>
<dbReference type="GO" id="GO:0008168">
    <property type="term" value="F:methyltransferase activity"/>
    <property type="evidence" value="ECO:0007669"/>
    <property type="project" value="InterPro"/>
</dbReference>
<dbReference type="SUPFAM" id="SSF53335">
    <property type="entry name" value="S-adenosyl-L-methionine-dependent methyltransferases"/>
    <property type="match status" value="1"/>
</dbReference>
<feature type="domain" description="Methyltransferase small" evidence="1">
    <location>
        <begin position="16"/>
        <end position="77"/>
    </location>
</feature>
<sequence length="172" mass="19028">MSKTTAYLMNSRSGVMFQAIRKNINLVGADVLDLGCGYGDLVVFSLSNGARHATIVDKDVKAVLTAEQKIAQRAPEGITWESLLLDIDDRSQLAALKYYHVAFCTSVLPYLTNKDMVLSFLAARAETSVIEMQYYGDGPGPASIRDDTGMKSWLMTYWESVEKIGHSYTGRE</sequence>
<dbReference type="Pfam" id="PF05175">
    <property type="entry name" value="MTS"/>
    <property type="match status" value="1"/>
</dbReference>
<organism evidence="2">
    <name type="scientific">marine sediment metagenome</name>
    <dbReference type="NCBI Taxonomy" id="412755"/>
    <lineage>
        <taxon>unclassified sequences</taxon>
        <taxon>metagenomes</taxon>
        <taxon>ecological metagenomes</taxon>
    </lineage>
</organism>
<feature type="non-terminal residue" evidence="2">
    <location>
        <position position="172"/>
    </location>
</feature>
<dbReference type="InterPro" id="IPR007848">
    <property type="entry name" value="Small_mtfrase_dom"/>
</dbReference>
<dbReference type="CDD" id="cd02440">
    <property type="entry name" value="AdoMet_MTases"/>
    <property type="match status" value="1"/>
</dbReference>
<comment type="caution">
    <text evidence="2">The sequence shown here is derived from an EMBL/GenBank/DDBJ whole genome shotgun (WGS) entry which is preliminary data.</text>
</comment>